<protein>
    <submittedName>
        <fullName evidence="1">Uncharacterized protein</fullName>
    </submittedName>
</protein>
<dbReference type="Proteomes" id="UP000018217">
    <property type="component" value="Unassembled WGS sequence"/>
</dbReference>
<name>V5ZCP6_9GAMM</name>
<dbReference type="STRING" id="1161919.EPIR_3343"/>
<proteinExistence type="predicted"/>
<keyword evidence="2" id="KW-1185">Reference proteome</keyword>
<evidence type="ECO:0000313" key="1">
    <source>
        <dbReference type="EMBL" id="CCG88706.1"/>
    </source>
</evidence>
<dbReference type="EMBL" id="CAHS01000021">
    <property type="protein sequence ID" value="CCG88706.1"/>
    <property type="molecule type" value="Genomic_DNA"/>
</dbReference>
<evidence type="ECO:0000313" key="2">
    <source>
        <dbReference type="Proteomes" id="UP000018217"/>
    </source>
</evidence>
<dbReference type="AlphaFoldDB" id="V5ZCP6"/>
<comment type="caution">
    <text evidence="1">The sequence shown here is derived from an EMBL/GenBank/DDBJ whole genome shotgun (WGS) entry which is preliminary data.</text>
</comment>
<gene>
    <name evidence="1" type="ORF">EPIR_3343</name>
</gene>
<accession>V5ZCP6</accession>
<reference evidence="1 2" key="1">
    <citation type="journal article" date="2013" name="Syst. Appl. Microbiol.">
        <title>Phylogenetic position and virulence apparatus of the pear flower necrosis pathogen Erwinia piriflorinigrans CFBP 5888T as assessed by comparative genomics.</title>
        <authorList>
            <person name="Smits T.H."/>
            <person name="Rezzonico F."/>
            <person name="Lopez M.M."/>
            <person name="Blom J."/>
            <person name="Goesmann A."/>
            <person name="Frey J.E."/>
            <person name="Duffy B."/>
        </authorList>
    </citation>
    <scope>NUCLEOTIDE SEQUENCE [LARGE SCALE GENOMIC DNA]</scope>
    <source>
        <strain evidence="2">CFBP5888</strain>
    </source>
</reference>
<organism evidence="1 2">
    <name type="scientific">Erwinia piriflorinigrans CFBP 5888</name>
    <dbReference type="NCBI Taxonomy" id="1161919"/>
    <lineage>
        <taxon>Bacteria</taxon>
        <taxon>Pseudomonadati</taxon>
        <taxon>Pseudomonadota</taxon>
        <taxon>Gammaproteobacteria</taxon>
        <taxon>Enterobacterales</taxon>
        <taxon>Erwiniaceae</taxon>
        <taxon>Erwinia</taxon>
    </lineage>
</organism>
<sequence length="30" mass="3657">MNEIYFLIFRRVNKYFSNECKGNNEGFGYC</sequence>